<dbReference type="STRING" id="252305.OB2597_20876"/>
<feature type="domain" description="HTH tetR-type" evidence="5">
    <location>
        <begin position="211"/>
        <end position="271"/>
    </location>
</feature>
<keyword evidence="3" id="KW-0804">Transcription</keyword>
<evidence type="ECO:0000256" key="1">
    <source>
        <dbReference type="ARBA" id="ARBA00023015"/>
    </source>
</evidence>
<gene>
    <name evidence="6" type="ORF">OB2597_20876</name>
</gene>
<evidence type="ECO:0000259" key="5">
    <source>
        <dbReference type="PROSITE" id="PS50977"/>
    </source>
</evidence>
<evidence type="ECO:0000313" key="6">
    <source>
        <dbReference type="EMBL" id="EAQ02118.1"/>
    </source>
</evidence>
<proteinExistence type="predicted"/>
<feature type="DNA-binding region" description="H-T-H motif" evidence="4">
    <location>
        <begin position="234"/>
        <end position="253"/>
    </location>
</feature>
<protein>
    <submittedName>
        <fullName evidence="6">Putative transcriptional regulator, TetR family protein</fullName>
    </submittedName>
</protein>
<evidence type="ECO:0000256" key="2">
    <source>
        <dbReference type="ARBA" id="ARBA00023125"/>
    </source>
</evidence>
<organism evidence="6 7">
    <name type="scientific">Pseudooceanicola batsensis (strain ATCC BAA-863 / DSM 15984 / KCTC 12145 / HTCC2597)</name>
    <name type="common">Oceanicola batsensis</name>
    <dbReference type="NCBI Taxonomy" id="252305"/>
    <lineage>
        <taxon>Bacteria</taxon>
        <taxon>Pseudomonadati</taxon>
        <taxon>Pseudomonadota</taxon>
        <taxon>Alphaproteobacteria</taxon>
        <taxon>Rhodobacterales</taxon>
        <taxon>Paracoccaceae</taxon>
        <taxon>Pseudooceanicola</taxon>
    </lineage>
</organism>
<dbReference type="InterPro" id="IPR050109">
    <property type="entry name" value="HTH-type_TetR-like_transc_reg"/>
</dbReference>
<evidence type="ECO:0000256" key="3">
    <source>
        <dbReference type="ARBA" id="ARBA00023163"/>
    </source>
</evidence>
<keyword evidence="2 4" id="KW-0238">DNA-binding</keyword>
<feature type="DNA-binding region" description="H-T-H motif" evidence="4">
    <location>
        <begin position="33"/>
        <end position="52"/>
    </location>
</feature>
<dbReference type="AlphaFoldDB" id="A3U1D5"/>
<dbReference type="PANTHER" id="PTHR30055:SF234">
    <property type="entry name" value="HTH-TYPE TRANSCRIPTIONAL REGULATOR BETI"/>
    <property type="match status" value="1"/>
</dbReference>
<dbReference type="Proteomes" id="UP000004318">
    <property type="component" value="Unassembled WGS sequence"/>
</dbReference>
<evidence type="ECO:0000313" key="7">
    <source>
        <dbReference type="Proteomes" id="UP000004318"/>
    </source>
</evidence>
<keyword evidence="7" id="KW-1185">Reference proteome</keyword>
<dbReference type="SUPFAM" id="SSF46689">
    <property type="entry name" value="Homeodomain-like"/>
    <property type="match status" value="2"/>
</dbReference>
<dbReference type="EMBL" id="AAMO01000009">
    <property type="protein sequence ID" value="EAQ02118.1"/>
    <property type="molecule type" value="Genomic_DNA"/>
</dbReference>
<dbReference type="Gene3D" id="1.10.357.10">
    <property type="entry name" value="Tetracycline Repressor, domain 2"/>
    <property type="match status" value="2"/>
</dbReference>
<keyword evidence="1" id="KW-0805">Transcription regulation</keyword>
<evidence type="ECO:0000256" key="4">
    <source>
        <dbReference type="PROSITE-ProRule" id="PRU00335"/>
    </source>
</evidence>
<dbReference type="GO" id="GO:0000976">
    <property type="term" value="F:transcription cis-regulatory region binding"/>
    <property type="evidence" value="ECO:0007669"/>
    <property type="project" value="TreeGrafter"/>
</dbReference>
<comment type="caution">
    <text evidence="6">The sequence shown here is derived from an EMBL/GenBank/DDBJ whole genome shotgun (WGS) entry which is preliminary data.</text>
</comment>
<accession>A3U1D5</accession>
<dbReference type="Pfam" id="PF00440">
    <property type="entry name" value="TetR_N"/>
    <property type="match status" value="2"/>
</dbReference>
<dbReference type="InterPro" id="IPR001647">
    <property type="entry name" value="HTH_TetR"/>
</dbReference>
<feature type="domain" description="HTH tetR-type" evidence="5">
    <location>
        <begin position="10"/>
        <end position="70"/>
    </location>
</feature>
<dbReference type="InterPro" id="IPR009057">
    <property type="entry name" value="Homeodomain-like_sf"/>
</dbReference>
<sequence length="403" mass="44705">MEGWMQERARRTRNKILDGLVRVLVDNGPAAVTHRSVASAAGVSLAATTRYFATKDAIIEGLSARTMEGYLSDLTRLMQRMRDGERTGISTLDDLVMQVVLNGLTRDRDHSIAWCELILLGARSSSGRELARDWYDEADRIWQAIGDMLETSTRPRCITPTVDRAVGLLFMLHPLAPTREEARRILAGESKLSEHGLVREDDNDDPGSEPRGTKRDLINVAIDLLVREGPSAVTYQAVSQSAGLSRGAPSYHFPTVESLMEAAQLALFRRAKTRYRDAFKEFHADRMDPDVLADLTTAIFFSEAMVHNEENLAFYSVWVRSAERSALRPPVLKALSDQQESWGRTLGQMTDQPPNTFAAMQLQALFLGKLLRAISTASSVGEIARARGHFAMALADLRGACEE</sequence>
<dbReference type="HOGENOM" id="CLU_629504_0_0_5"/>
<name>A3U1D5_PSEBH</name>
<dbReference type="PANTHER" id="PTHR30055">
    <property type="entry name" value="HTH-TYPE TRANSCRIPTIONAL REGULATOR RUTR"/>
    <property type="match status" value="1"/>
</dbReference>
<dbReference type="PROSITE" id="PS50977">
    <property type="entry name" value="HTH_TETR_2"/>
    <property type="match status" value="2"/>
</dbReference>
<reference evidence="6 7" key="1">
    <citation type="journal article" date="2010" name="J. Bacteriol.">
        <title>Genome sequences of Oceanicola granulosus HTCC2516(T) and Oceanicola batsensis HTCC2597(TDelta).</title>
        <authorList>
            <person name="Thrash J.C."/>
            <person name="Cho J.C."/>
            <person name="Vergin K.L."/>
            <person name="Giovannoni S.J."/>
        </authorList>
    </citation>
    <scope>NUCLEOTIDE SEQUENCE [LARGE SCALE GENOMIC DNA]</scope>
    <source>
        <strain evidence="7">ATCC BAA-863 / DSM 15984 / KCTC 12145 / HTCC2597</strain>
    </source>
</reference>
<dbReference type="GO" id="GO:0003700">
    <property type="term" value="F:DNA-binding transcription factor activity"/>
    <property type="evidence" value="ECO:0007669"/>
    <property type="project" value="TreeGrafter"/>
</dbReference>